<proteinExistence type="predicted"/>
<protein>
    <submittedName>
        <fullName evidence="1">Uncharacterized protein</fullName>
    </submittedName>
</protein>
<gene>
    <name evidence="1" type="ORF">L1987_64701</name>
</gene>
<keyword evidence="2" id="KW-1185">Reference proteome</keyword>
<accession>A0ACB9BSB9</accession>
<organism evidence="1 2">
    <name type="scientific">Smallanthus sonchifolius</name>
    <dbReference type="NCBI Taxonomy" id="185202"/>
    <lineage>
        <taxon>Eukaryota</taxon>
        <taxon>Viridiplantae</taxon>
        <taxon>Streptophyta</taxon>
        <taxon>Embryophyta</taxon>
        <taxon>Tracheophyta</taxon>
        <taxon>Spermatophyta</taxon>
        <taxon>Magnoliopsida</taxon>
        <taxon>eudicotyledons</taxon>
        <taxon>Gunneridae</taxon>
        <taxon>Pentapetalae</taxon>
        <taxon>asterids</taxon>
        <taxon>campanulids</taxon>
        <taxon>Asterales</taxon>
        <taxon>Asteraceae</taxon>
        <taxon>Asteroideae</taxon>
        <taxon>Heliantheae alliance</taxon>
        <taxon>Millerieae</taxon>
        <taxon>Smallanthus</taxon>
    </lineage>
</organism>
<comment type="caution">
    <text evidence="1">The sequence shown here is derived from an EMBL/GenBank/DDBJ whole genome shotgun (WGS) entry which is preliminary data.</text>
</comment>
<name>A0ACB9BSB9_9ASTR</name>
<sequence>MCNSVRRFGKVWYDTLRLPHKVVAEEAVGSMKFNQGEESTYLFDPDVYTDGRIEVQGIDGVLFPVDETPFSKVRPTPAPILNEFN</sequence>
<dbReference type="EMBL" id="CM042039">
    <property type="protein sequence ID" value="KAI3724933.1"/>
    <property type="molecule type" value="Genomic_DNA"/>
</dbReference>
<evidence type="ECO:0000313" key="2">
    <source>
        <dbReference type="Proteomes" id="UP001056120"/>
    </source>
</evidence>
<dbReference type="Proteomes" id="UP001056120">
    <property type="component" value="Linkage Group LG22"/>
</dbReference>
<reference evidence="2" key="1">
    <citation type="journal article" date="2022" name="Mol. Ecol. Resour.">
        <title>The genomes of chicory, endive, great burdock and yacon provide insights into Asteraceae palaeo-polyploidization history and plant inulin production.</title>
        <authorList>
            <person name="Fan W."/>
            <person name="Wang S."/>
            <person name="Wang H."/>
            <person name="Wang A."/>
            <person name="Jiang F."/>
            <person name="Liu H."/>
            <person name="Zhao H."/>
            <person name="Xu D."/>
            <person name="Zhang Y."/>
        </authorList>
    </citation>
    <scope>NUCLEOTIDE SEQUENCE [LARGE SCALE GENOMIC DNA]</scope>
    <source>
        <strain evidence="2">cv. Yunnan</strain>
    </source>
</reference>
<reference evidence="1 2" key="2">
    <citation type="journal article" date="2022" name="Mol. Ecol. Resour.">
        <title>The genomes of chicory, endive, great burdock and yacon provide insights into Asteraceae paleo-polyploidization history and plant inulin production.</title>
        <authorList>
            <person name="Fan W."/>
            <person name="Wang S."/>
            <person name="Wang H."/>
            <person name="Wang A."/>
            <person name="Jiang F."/>
            <person name="Liu H."/>
            <person name="Zhao H."/>
            <person name="Xu D."/>
            <person name="Zhang Y."/>
        </authorList>
    </citation>
    <scope>NUCLEOTIDE SEQUENCE [LARGE SCALE GENOMIC DNA]</scope>
    <source>
        <strain evidence="2">cv. Yunnan</strain>
        <tissue evidence="1">Leaves</tissue>
    </source>
</reference>
<evidence type="ECO:0000313" key="1">
    <source>
        <dbReference type="EMBL" id="KAI3724933.1"/>
    </source>
</evidence>